<keyword evidence="1" id="KW-0175">Coiled coil</keyword>
<keyword evidence="2" id="KW-0732">Signal</keyword>
<dbReference type="RefSeq" id="WP_115307112.1">
    <property type="nucleotide sequence ID" value="NZ_CP068108.1"/>
</dbReference>
<name>A0A9Q6Z8U0_MYROD</name>
<sequence length="2369" mass="267449">MIRRLIPLVALILSSSAMAQVGIGTKKAASSAQLDVVALKKGVLLPRVELKTSTDFNPIEGERVESLLVYHTGNTELVAGFYYWKSNAWTPLLSGDTYIDRKNYSFTIAGNPTKNGEESLVVTDNQNHSVYLAVAEIANNTTFVTNLVENQEFITKLGDNVEFINHITNNNEFIENIINELKGTYGNVNYDSINNTFVYYDENGNEHQIDWSRLNTTNVSFTLVNDRLVVTDSEGNAVSVAVEEIANNTTFVTNLTENQEFITKLGDNVEFINHITNNNEFIENIINELKGTYGNVNYDSTNNTFVYYDENGNEHQIDWSRLNTINVSFELVNDQLVVTDSDNNAVRLNVSEIANNTTFVTNLTENQEFITKLGDNVEFINHITNNNEFIENIINELKGTYGNVNYDSTNNTFVYYDENGNEHQIDWSRLNTINVSFELVNDQLVVTDSDNNAVRLNVSEIANNTTFVTNLTENQEFITKLGDNVEFINHITNNNEFIENIINELKGTYGNVNYDSTNNTFVYYDENGNEHQIDWSKLNTTNVSFTLVNDRLVVTDSEGNAVSVAVEEIANNTTFVTNLTENQEFITKLGDNVEFIKHITENNEFIENIIKELKGEYGNVTYNSTNNTFVYYDEDGNEHQIDWSKLNTTNVSFELVNDQLVVTDSDNNAVRLDVSEIANNTTFVTNLTENQEFITQLGDNIEFIKHITENNEFIENIIKELKGSYGNVNYDSINNTFVYYDENGDEHPIDWASLNTTNVSFTLENDRLIVSDSAGNSVSLAVEEIANNSTFVTNLVDNQEFITKLGDSVEFVKQITENNEFIKNIIKELKDTYGNVGYNTENNTFYYYDENKNIVPISWDALGNTKIATFAVDEATDTLVITDTEGASFSVAINDLGKIIANNDVFVTNLVENQEFITQLGDNVEFIKHITENNEFIENIIKELKGSYGNVNYDSVNNTFVYYDENGDEHPIDWASLNTTNVSFTLENDRLIVSDSAGNSVSLAVEEIANNSTFVTNLVENQEFITKLGDNVEFINHITENNEFIENIIKELKGSYGNVNYDSVNNTFVYYDENGDEHPIDWASLNTTNVSFTLEQDRLVVSDSAGNSVSLAVEEIANNSTFVTNLVENQEFITKLGDNIDFINHITENNEFIKNIINELKDTYGNVGYDTVNNNFFYYDENKQPIVISWDALGNTKIATFAVDEATDTLVITDTEGASFAVAIDDLGKIIANNDVFVTNLVENQEFITKLGDSVAFTNHLTENNEFIKKIINKLEGEYGNVYYNTTDNTFYYIDGDGDQQPVDWSSINTTNVRFELLNDQLIITDSEDNTVALNVEEIAKNTKFVTELVENQEFITKLGDNIDFINHITENNEFIKNIIDELKDTYGNVGYDTVNNNFFYYDENKQPVVISWDALGNTKIATFAVDEATDTLVITDTEGASFSVAINDLGKIIANNDVFVTNLVDNQEFITKLGDSVAFTNHLTENNEFIKQIINKLEGEYGNVYYNTTDNKFYYIDGDGDQQPVDWSSINTTNVRFELLNDQLIITDSEDNTVALNVEEIAKNTKFVTELVENQEFITKLGDNIDFINHITENNEFIKNIIDELKDTYGNVGYDTVNNNFFYYDENKQPVVISWDALGNTKIATFAVDEATDTLVITDTEGASFSVAINDLGKIIANNDVFVTNLVENQEFITKLGDSVAFTNHLTENNEFIKQIINKLEGEYGNVYYNTTDNKFYYIDGDGDQQPVDWSSINTTNVRFELLNDQLIITDSEDNTVALNVEEIAKNTKFVTELVENQEFITKLGDNIDFINHITENNEFIKNIIDELKDTYGNVGYDTVNNNFFYYDENKQPVVISWDALGNTKIATFVIDETKNILVITDTEGASFSVTIDDLGKIIANNDVFVTNLVENQEFITKLGDSNEFKTIIKGNSATASVKLTDGAVNAEAVKAGFTFNNGKDLATVEFAETLTAMEKGADAAGFTEYYFVDETGNHDDVVIQVTQDIITDFDKILNDNSVKNLLEQFISTTTGDVSVVRDSIGDIIIKTSADAFNLTEEIKSKETKTTLKAVKYPVYVYIDGDLEVHEEIEREGEFPSREYEGTKFVYNNEADENVEIKGTDLFGPTGSNNLETVTSLSLEDNYAGLGKALVYENEERSKSPIYITDIFDSSETLTHLDVKLDTRELIYTDEEKNTTIISLNDLVQEPWYTGSDVQATKNDQDIYTMGWVGIGYKTKSTAPNERLRVNGSITATNSYYADYVFENYFDGYSSLKYDYTFNDLSTVDSYIKSNRHLPGITPISELEKTETGYSFNVSELSIQLLEKTEELFLHVIEQKKELDQKADEIQVLKNEVRDLTERLEAIEALLK</sequence>
<evidence type="ECO:0000256" key="2">
    <source>
        <dbReference type="SAM" id="SignalP"/>
    </source>
</evidence>
<evidence type="ECO:0000313" key="4">
    <source>
        <dbReference type="Proteomes" id="UP000596202"/>
    </source>
</evidence>
<organism evidence="3 4">
    <name type="scientific">Myroides odoratus</name>
    <name type="common">Flavobacterium odoratum</name>
    <dbReference type="NCBI Taxonomy" id="256"/>
    <lineage>
        <taxon>Bacteria</taxon>
        <taxon>Pseudomonadati</taxon>
        <taxon>Bacteroidota</taxon>
        <taxon>Flavobacteriia</taxon>
        <taxon>Flavobacteriales</taxon>
        <taxon>Flavobacteriaceae</taxon>
        <taxon>Myroides</taxon>
    </lineage>
</organism>
<proteinExistence type="predicted"/>
<feature type="coiled-coil region" evidence="1">
    <location>
        <begin position="2333"/>
        <end position="2367"/>
    </location>
</feature>
<dbReference type="GeneID" id="93528244"/>
<feature type="signal peptide" evidence="2">
    <location>
        <begin position="1"/>
        <end position="19"/>
    </location>
</feature>
<feature type="chain" id="PRO_5040419753" evidence="2">
    <location>
        <begin position="20"/>
        <end position="2369"/>
    </location>
</feature>
<accession>A0A9Q6Z8U0</accession>
<protein>
    <submittedName>
        <fullName evidence="3">Uncharacterized protein</fullName>
    </submittedName>
</protein>
<dbReference type="OrthoDB" id="9808953at2"/>
<dbReference type="EMBL" id="CP068108">
    <property type="protein sequence ID" value="QQT98799.1"/>
    <property type="molecule type" value="Genomic_DNA"/>
</dbReference>
<reference evidence="3 4" key="1">
    <citation type="submission" date="2021-01" db="EMBL/GenBank/DDBJ databases">
        <title>FDA dAtabase for Regulatory Grade micrObial Sequences (FDA-ARGOS): Supporting development and validation of Infectious Disease Dx tests.</title>
        <authorList>
            <person name="Sproer C."/>
            <person name="Gronow S."/>
            <person name="Severitt S."/>
            <person name="Schroder I."/>
            <person name="Tallon L."/>
            <person name="Sadzewicz L."/>
            <person name="Zhao X."/>
            <person name="Boylan J."/>
            <person name="Ott S."/>
            <person name="Bowen H."/>
            <person name="Vavikolanu K."/>
            <person name="Mehta A."/>
            <person name="Aluvathingal J."/>
            <person name="Nadendla S."/>
            <person name="Lowell S."/>
            <person name="Myers T."/>
            <person name="Yan Y."/>
            <person name="Sichtig H."/>
        </authorList>
    </citation>
    <scope>NUCLEOTIDE SEQUENCE [LARGE SCALE GENOMIC DNA]</scope>
    <source>
        <strain evidence="3 4">FDAARGOS_1131</strain>
    </source>
</reference>
<evidence type="ECO:0000256" key="1">
    <source>
        <dbReference type="SAM" id="Coils"/>
    </source>
</evidence>
<gene>
    <name evidence="3" type="ORF">I6I88_11290</name>
</gene>
<evidence type="ECO:0000313" key="3">
    <source>
        <dbReference type="EMBL" id="QQT98799.1"/>
    </source>
</evidence>
<dbReference type="Proteomes" id="UP000596202">
    <property type="component" value="Chromosome"/>
</dbReference>